<dbReference type="eggNOG" id="ENOG502THQN">
    <property type="taxonomic scope" value="Eukaryota"/>
</dbReference>
<dbReference type="AlphaFoldDB" id="A0A1I7TFU8"/>
<accession>A0A1I7TFU8</accession>
<name>A0A1I7TFU8_9PELO</name>
<feature type="compositionally biased region" description="Low complexity" evidence="1">
    <location>
        <begin position="100"/>
        <end position="111"/>
    </location>
</feature>
<sequence length="179" mass="20697">MINGTSSSGLHQNMQNGISDDMIRNSSDCQQPLDPYELESRKRAQIERNNEWIEKMSPIVKYKIQEYIRKQKAKKMQRRKFSLACGFNSRIKQETMNHHSTSSSSSSSSSSYRRRTKKNGESSLRNHHNSRLAPPSTTMLERNLSQPEMIETRKSGSISNRRKSAPAEKMDMRDLDDLE</sequence>
<feature type="region of interest" description="Disordered" evidence="1">
    <location>
        <begin position="1"/>
        <end position="30"/>
    </location>
</feature>
<dbReference type="WBParaSite" id="Csp11.Scaffold604.g5528.t1">
    <property type="protein sequence ID" value="Csp11.Scaffold604.g5528.t1"/>
    <property type="gene ID" value="Csp11.Scaffold604.g5528"/>
</dbReference>
<feature type="region of interest" description="Disordered" evidence="1">
    <location>
        <begin position="92"/>
        <end position="179"/>
    </location>
</feature>
<keyword evidence="2" id="KW-1185">Reference proteome</keyword>
<reference evidence="3" key="1">
    <citation type="submission" date="2016-11" db="UniProtKB">
        <authorList>
            <consortium name="WormBaseParasite"/>
        </authorList>
    </citation>
    <scope>IDENTIFICATION</scope>
</reference>
<evidence type="ECO:0000313" key="2">
    <source>
        <dbReference type="Proteomes" id="UP000095282"/>
    </source>
</evidence>
<feature type="compositionally biased region" description="Basic and acidic residues" evidence="1">
    <location>
        <begin position="165"/>
        <end position="179"/>
    </location>
</feature>
<dbReference type="STRING" id="1561998.A0A1I7TFU8"/>
<evidence type="ECO:0000313" key="3">
    <source>
        <dbReference type="WBParaSite" id="Csp11.Scaffold604.g5528.t1"/>
    </source>
</evidence>
<dbReference type="Proteomes" id="UP000095282">
    <property type="component" value="Unplaced"/>
</dbReference>
<proteinExistence type="predicted"/>
<feature type="compositionally biased region" description="Polar residues" evidence="1">
    <location>
        <begin position="135"/>
        <end position="146"/>
    </location>
</feature>
<evidence type="ECO:0000256" key="1">
    <source>
        <dbReference type="SAM" id="MobiDB-lite"/>
    </source>
</evidence>
<protein>
    <submittedName>
        <fullName evidence="3">Uncharacterized protein</fullName>
    </submittedName>
</protein>
<organism evidence="2 3">
    <name type="scientific">Caenorhabditis tropicalis</name>
    <dbReference type="NCBI Taxonomy" id="1561998"/>
    <lineage>
        <taxon>Eukaryota</taxon>
        <taxon>Metazoa</taxon>
        <taxon>Ecdysozoa</taxon>
        <taxon>Nematoda</taxon>
        <taxon>Chromadorea</taxon>
        <taxon>Rhabditida</taxon>
        <taxon>Rhabditina</taxon>
        <taxon>Rhabditomorpha</taxon>
        <taxon>Rhabditoidea</taxon>
        <taxon>Rhabditidae</taxon>
        <taxon>Peloderinae</taxon>
        <taxon>Caenorhabditis</taxon>
    </lineage>
</organism>